<dbReference type="InterPro" id="IPR013325">
    <property type="entry name" value="RNA_pol_sigma_r2"/>
</dbReference>
<dbReference type="SUPFAM" id="SSF88946">
    <property type="entry name" value="Sigma2 domain of RNA polymerase sigma factors"/>
    <property type="match status" value="1"/>
</dbReference>
<dbReference type="NCBIfam" id="TIGR02937">
    <property type="entry name" value="sigma70-ECF"/>
    <property type="match status" value="1"/>
</dbReference>
<gene>
    <name evidence="7" type="ORF">OEG82_07530</name>
</gene>
<comment type="caution">
    <text evidence="7">The sequence shown here is derived from an EMBL/GenBank/DDBJ whole genome shotgun (WGS) entry which is preliminary data.</text>
</comment>
<evidence type="ECO:0000256" key="5">
    <source>
        <dbReference type="PROSITE-ProRule" id="PRU00023"/>
    </source>
</evidence>
<dbReference type="RefSeq" id="WP_267611813.1">
    <property type="nucleotide sequence ID" value="NZ_JAOVZQ010000001.1"/>
</dbReference>
<evidence type="ECO:0000259" key="6">
    <source>
        <dbReference type="PROSITE" id="PS00716"/>
    </source>
</evidence>
<dbReference type="InterPro" id="IPR002110">
    <property type="entry name" value="Ankyrin_rpt"/>
</dbReference>
<dbReference type="PROSITE" id="PS50088">
    <property type="entry name" value="ANK_REPEAT"/>
    <property type="match status" value="1"/>
</dbReference>
<dbReference type="Gene3D" id="1.10.10.10">
    <property type="entry name" value="Winged helix-like DNA-binding domain superfamily/Winged helix DNA-binding domain"/>
    <property type="match status" value="2"/>
</dbReference>
<dbReference type="Pfam" id="PF04542">
    <property type="entry name" value="Sigma70_r2"/>
    <property type="match status" value="1"/>
</dbReference>
<keyword evidence="4" id="KW-0804">Transcription</keyword>
<dbReference type="InterPro" id="IPR013324">
    <property type="entry name" value="RNA_pol_sigma_r3/r4-like"/>
</dbReference>
<feature type="repeat" description="ANK" evidence="5">
    <location>
        <begin position="56"/>
        <end position="88"/>
    </location>
</feature>
<proteinExistence type="predicted"/>
<dbReference type="PRINTS" id="PR00046">
    <property type="entry name" value="SIGMA70FCT"/>
</dbReference>
<reference evidence="7" key="1">
    <citation type="submission" date="2022-10" db="EMBL/GenBank/DDBJ databases">
        <title>Hoeflea sp. J2-29, isolated from marine algae.</title>
        <authorList>
            <person name="Kristyanto S."/>
            <person name="Kim J.M."/>
            <person name="Jeon C.O."/>
        </authorList>
    </citation>
    <scope>NUCLEOTIDE SEQUENCE</scope>
    <source>
        <strain evidence="7">J2-29</strain>
    </source>
</reference>
<dbReference type="InterPro" id="IPR007630">
    <property type="entry name" value="RNA_pol_sigma70_r4"/>
</dbReference>
<dbReference type="Gene3D" id="1.20.120.1810">
    <property type="match status" value="1"/>
</dbReference>
<dbReference type="InterPro" id="IPR036388">
    <property type="entry name" value="WH-like_DNA-bd_sf"/>
</dbReference>
<dbReference type="Gene3D" id="1.25.40.20">
    <property type="entry name" value="Ankyrin repeat-containing domain"/>
    <property type="match status" value="1"/>
</dbReference>
<dbReference type="Pfam" id="PF04545">
    <property type="entry name" value="Sigma70_r4"/>
    <property type="match status" value="1"/>
</dbReference>
<organism evidence="7 8">
    <name type="scientific">Hoeflea ulvae</name>
    <dbReference type="NCBI Taxonomy" id="2983764"/>
    <lineage>
        <taxon>Bacteria</taxon>
        <taxon>Pseudomonadati</taxon>
        <taxon>Pseudomonadota</taxon>
        <taxon>Alphaproteobacteria</taxon>
        <taxon>Hyphomicrobiales</taxon>
        <taxon>Rhizobiaceae</taxon>
        <taxon>Hoeflea</taxon>
    </lineage>
</organism>
<dbReference type="InterPro" id="IPR036770">
    <property type="entry name" value="Ankyrin_rpt-contain_sf"/>
</dbReference>
<protein>
    <submittedName>
        <fullName evidence="7">Sigma-70 family RNA polymerase sigma factor</fullName>
    </submittedName>
</protein>
<feature type="domain" description="RNA polymerase sigma-70" evidence="6">
    <location>
        <begin position="687"/>
        <end position="713"/>
    </location>
</feature>
<dbReference type="PANTHER" id="PTHR30603">
    <property type="entry name" value="RNA POLYMERASE SIGMA FACTOR RPO"/>
    <property type="match status" value="1"/>
</dbReference>
<dbReference type="PANTHER" id="PTHR30603:SF47">
    <property type="entry name" value="RNA POLYMERASE SIGMA FACTOR SIGD, CHLOROPLASTIC"/>
    <property type="match status" value="1"/>
</dbReference>
<evidence type="ECO:0000256" key="2">
    <source>
        <dbReference type="ARBA" id="ARBA00023082"/>
    </source>
</evidence>
<evidence type="ECO:0000256" key="1">
    <source>
        <dbReference type="ARBA" id="ARBA00023015"/>
    </source>
</evidence>
<dbReference type="SUPFAM" id="SSF48403">
    <property type="entry name" value="Ankyrin repeat"/>
    <property type="match status" value="1"/>
</dbReference>
<keyword evidence="8" id="KW-1185">Reference proteome</keyword>
<keyword evidence="5" id="KW-0040">ANK repeat</keyword>
<dbReference type="EMBL" id="JAOVZQ010000001">
    <property type="protein sequence ID" value="MCY0093870.1"/>
    <property type="molecule type" value="Genomic_DNA"/>
</dbReference>
<name>A0ABT3YDP7_9HYPH</name>
<dbReference type="SMART" id="SM00248">
    <property type="entry name" value="ANK"/>
    <property type="match status" value="1"/>
</dbReference>
<dbReference type="InterPro" id="IPR014284">
    <property type="entry name" value="RNA_pol_sigma-70_dom"/>
</dbReference>
<evidence type="ECO:0000313" key="7">
    <source>
        <dbReference type="EMBL" id="MCY0093870.1"/>
    </source>
</evidence>
<dbReference type="PROSITE" id="PS50297">
    <property type="entry name" value="ANK_REP_REGION"/>
    <property type="match status" value="1"/>
</dbReference>
<keyword evidence="3" id="KW-0238">DNA-binding</keyword>
<evidence type="ECO:0000313" key="8">
    <source>
        <dbReference type="Proteomes" id="UP001081283"/>
    </source>
</evidence>
<sequence length="728" mass="80678">MKMDRLSHTLGNHTQATSESGGCVLDSVEIRLISEGKIEGLVDFAASSRLHTPDPKGDTPLHLAARMGNLALCDLFIRSGADPGALNHDRQTSADVAFAEGHGLAAQLLSLLVAGSPEIKTETVSECEVSLVVETAVAGPDAVPEYRFAVIQETEPADRIDNLDDLLDFEAEAEPEEFFDQYAADTASGTFVALVSSSPVASDDEDGDWDLDLSPAPIAGEGIGSSAAVTADHGAESDFLQVRNRGRQSVKRAVVQTGTRMSIEPDLCFSWAEEILAKGRCSLDDIDRLVANCEGNGDLEELRINLQRNLEAAGFDLDQATGHDADLWDAVSDTSSDDLADAIEAVLTRRTRLPGTQRFVMEKSEELQLLEPLMRAKQKLQLGILSSETAVETILDVMESIRRGSHGDPGSVSLRTIILSRPSHAETFEVLAAADALRSWHTTGRVMDGKRRREALGALEALDLSLAFHKELVGRLEQFPACQAEASQLEAEILIFESVTEHLIREHLPYVRRFASRNVEEGEDPEDVFQVAFIGLQRSTRRFDPERGYRFLIYATYWMRQAITRWRADEGGAIRIPVHRNEKITKLDRALERLDVRVGGVVSDLELAEELEWTIDEVRQFRGIPREAEYPTSIDDWDNLLPEPSETDVFDQAETERIVTDALADLPERQADVIRMRFGIGRDSDMTLEEIGQIYSVTRERIRQIEAKGLDRLSHPGCKRRLQELLGM</sequence>
<keyword evidence="2" id="KW-0731">Sigma factor</keyword>
<dbReference type="PROSITE" id="PS00716">
    <property type="entry name" value="SIGMA70_2"/>
    <property type="match status" value="1"/>
</dbReference>
<dbReference type="InterPro" id="IPR000943">
    <property type="entry name" value="RNA_pol_sigma70"/>
</dbReference>
<dbReference type="InterPro" id="IPR007627">
    <property type="entry name" value="RNA_pol_sigma70_r2"/>
</dbReference>
<dbReference type="SUPFAM" id="SSF88659">
    <property type="entry name" value="Sigma3 and sigma4 domains of RNA polymerase sigma factors"/>
    <property type="match status" value="2"/>
</dbReference>
<evidence type="ECO:0000256" key="4">
    <source>
        <dbReference type="ARBA" id="ARBA00023163"/>
    </source>
</evidence>
<dbReference type="InterPro" id="IPR050239">
    <property type="entry name" value="Sigma-70_RNA_pol_init_factors"/>
</dbReference>
<dbReference type="CDD" id="cd06171">
    <property type="entry name" value="Sigma70_r4"/>
    <property type="match status" value="1"/>
</dbReference>
<keyword evidence="1" id="KW-0805">Transcription regulation</keyword>
<dbReference type="Proteomes" id="UP001081283">
    <property type="component" value="Unassembled WGS sequence"/>
</dbReference>
<dbReference type="Pfam" id="PF00023">
    <property type="entry name" value="Ank"/>
    <property type="match status" value="1"/>
</dbReference>
<evidence type="ECO:0000256" key="3">
    <source>
        <dbReference type="ARBA" id="ARBA00023125"/>
    </source>
</evidence>
<accession>A0ABT3YDP7</accession>